<accession>A0ACC2BUW5</accession>
<dbReference type="EMBL" id="CM055104">
    <property type="protein sequence ID" value="KAJ7533568.1"/>
    <property type="molecule type" value="Genomic_DNA"/>
</dbReference>
<reference evidence="2" key="1">
    <citation type="journal article" date="2024" name="Proc. Natl. Acad. Sci. U.S.A.">
        <title>Extraordinary preservation of gene collinearity over three hundred million years revealed in homosporous lycophytes.</title>
        <authorList>
            <person name="Li C."/>
            <person name="Wickell D."/>
            <person name="Kuo L.Y."/>
            <person name="Chen X."/>
            <person name="Nie B."/>
            <person name="Liao X."/>
            <person name="Peng D."/>
            <person name="Ji J."/>
            <person name="Jenkins J."/>
            <person name="Williams M."/>
            <person name="Shu S."/>
            <person name="Plott C."/>
            <person name="Barry K."/>
            <person name="Rajasekar S."/>
            <person name="Grimwood J."/>
            <person name="Han X."/>
            <person name="Sun S."/>
            <person name="Hou Z."/>
            <person name="He W."/>
            <person name="Dai G."/>
            <person name="Sun C."/>
            <person name="Schmutz J."/>
            <person name="Leebens-Mack J.H."/>
            <person name="Li F.W."/>
            <person name="Wang L."/>
        </authorList>
    </citation>
    <scope>NUCLEOTIDE SEQUENCE [LARGE SCALE GENOMIC DNA]</scope>
    <source>
        <strain evidence="2">cv. PW_Plant_1</strain>
    </source>
</reference>
<keyword evidence="2" id="KW-1185">Reference proteome</keyword>
<organism evidence="1 2">
    <name type="scientific">Diphasiastrum complanatum</name>
    <name type="common">Issler's clubmoss</name>
    <name type="synonym">Lycopodium complanatum</name>
    <dbReference type="NCBI Taxonomy" id="34168"/>
    <lineage>
        <taxon>Eukaryota</taxon>
        <taxon>Viridiplantae</taxon>
        <taxon>Streptophyta</taxon>
        <taxon>Embryophyta</taxon>
        <taxon>Tracheophyta</taxon>
        <taxon>Lycopodiopsida</taxon>
        <taxon>Lycopodiales</taxon>
        <taxon>Lycopodiaceae</taxon>
        <taxon>Lycopodioideae</taxon>
        <taxon>Diphasiastrum</taxon>
    </lineage>
</organism>
<proteinExistence type="predicted"/>
<evidence type="ECO:0000313" key="1">
    <source>
        <dbReference type="EMBL" id="KAJ7533568.1"/>
    </source>
</evidence>
<protein>
    <submittedName>
        <fullName evidence="1">Uncharacterized protein</fullName>
    </submittedName>
</protein>
<sequence>MAKEVENECVVLGRDGSLTLHQARLSIADMEDGSVLLRSMLSEVCGTDVHMKHGRLNTVPYPIIPGHVAVGRVHAVSGVVVDVDGVQIELDDVVTFLNVIDTCNSCLSCLVDKQTTRCPRRRVLGITCTADPSSIRGLLGGWSSFIYLPPRTKVVKLPRCLPPRVLMAAGCSLETALHAVERAGVKLMDRVVVQGSGPVGLLSALLARFSGALQVIVTGAPAHRLEVVEEFGIDATINIEKTSVSDRMKKVLELTEGRLADVVIEATGRPEAVAEGMQFCRDGATYVVVGQYTDNGEVSINPHFSINRKHLTIRGCWGSDFSHFYRGIQFMAKNVHLPWKSVVSGTYELKNAGEALASVQNLTAFKALIRPDSEEP</sequence>
<gene>
    <name evidence="1" type="ORF">O6H91_13G055000</name>
</gene>
<comment type="caution">
    <text evidence="1">The sequence shown here is derived from an EMBL/GenBank/DDBJ whole genome shotgun (WGS) entry which is preliminary data.</text>
</comment>
<evidence type="ECO:0000313" key="2">
    <source>
        <dbReference type="Proteomes" id="UP001162992"/>
    </source>
</evidence>
<name>A0ACC2BUW5_DIPCM</name>
<dbReference type="Proteomes" id="UP001162992">
    <property type="component" value="Chromosome 13"/>
</dbReference>